<reference evidence="5 6" key="1">
    <citation type="submission" date="2021-06" db="EMBL/GenBank/DDBJ databases">
        <title>Genome sequence of Babesia caballi.</title>
        <authorList>
            <person name="Yamagishi J."/>
            <person name="Kidaka T."/>
            <person name="Ochi A."/>
        </authorList>
    </citation>
    <scope>NUCLEOTIDE SEQUENCE [LARGE SCALE GENOMIC DNA]</scope>
    <source>
        <strain evidence="5">USDA-D6B2</strain>
    </source>
</reference>
<dbReference type="Pfam" id="PF07808">
    <property type="entry name" value="RED_N"/>
    <property type="match status" value="1"/>
</dbReference>
<evidence type="ECO:0000259" key="4">
    <source>
        <dbReference type="Pfam" id="PF07808"/>
    </source>
</evidence>
<evidence type="ECO:0000313" key="5">
    <source>
        <dbReference type="EMBL" id="GIX61654.1"/>
    </source>
</evidence>
<sequence>MEVTLEGGNKRRRRRRLEEPERAPEGVYRDRALERSQLKDEYYRKVVEEHALLRAQTEEESRYMVRMNACLSHDAQGGDEEHTHLVKGLDYVLLEKVRKSLEPRAAAERAAQVASAAAQEEVGHTDFGRYIYRTFLYHTHMHHRHFRDRLMKTYSLVCKGYKFRRAAAAARTFYTFDLRMEPSANDVPSILVSNEDAGRANKLADEMRACLAPEIRRELAETLEWHRENRKKPKEERLSMRPQHVASRDSGDESDDIFADAGEYRGDELNLVEVSRLKANEKYFADSEDDADPGNSCDGAPRLQAFGRRRRLAATTDGYDECYPCTGDVDSDDDVRGGAKKPRGNRAEWRKIEQIIADKGTVPMEQLEQIAGSQKSKQQTT</sequence>
<dbReference type="Proteomes" id="UP001497744">
    <property type="component" value="Unassembled WGS sequence"/>
</dbReference>
<protein>
    <submittedName>
        <fullName evidence="5">RED family protein</fullName>
    </submittedName>
</protein>
<feature type="region of interest" description="Disordered" evidence="3">
    <location>
        <begin position="227"/>
        <end position="258"/>
    </location>
</feature>
<keyword evidence="2" id="KW-0539">Nucleus</keyword>
<dbReference type="PANTHER" id="PTHR12765">
    <property type="entry name" value="RED PROTEIN IK FACTOR CYTOKINE IK"/>
    <property type="match status" value="1"/>
</dbReference>
<keyword evidence="6" id="KW-1185">Reference proteome</keyword>
<accession>A0AAV4LPC5</accession>
<evidence type="ECO:0000256" key="2">
    <source>
        <dbReference type="ARBA" id="ARBA00023242"/>
    </source>
</evidence>
<feature type="domain" description="RED-like N-terminal" evidence="4">
    <location>
        <begin position="14"/>
        <end position="201"/>
    </location>
</feature>
<dbReference type="EMBL" id="BPLF01000001">
    <property type="protein sequence ID" value="GIX61654.1"/>
    <property type="molecule type" value="Genomic_DNA"/>
</dbReference>
<name>A0AAV4LPC5_BABCB</name>
<comment type="caution">
    <text evidence="5">The sequence shown here is derived from an EMBL/GenBank/DDBJ whole genome shotgun (WGS) entry which is preliminary data.</text>
</comment>
<dbReference type="InterPro" id="IPR012916">
    <property type="entry name" value="RED_N"/>
</dbReference>
<proteinExistence type="predicted"/>
<feature type="compositionally biased region" description="Basic and acidic residues" evidence="3">
    <location>
        <begin position="16"/>
        <end position="25"/>
    </location>
</feature>
<evidence type="ECO:0000256" key="3">
    <source>
        <dbReference type="SAM" id="MobiDB-lite"/>
    </source>
</evidence>
<feature type="region of interest" description="Disordered" evidence="3">
    <location>
        <begin position="325"/>
        <end position="345"/>
    </location>
</feature>
<comment type="subcellular location">
    <subcellularLocation>
        <location evidence="1">Nucleus</location>
    </subcellularLocation>
</comment>
<evidence type="ECO:0000256" key="1">
    <source>
        <dbReference type="ARBA" id="ARBA00004123"/>
    </source>
</evidence>
<feature type="compositionally biased region" description="Basic and acidic residues" evidence="3">
    <location>
        <begin position="227"/>
        <end position="239"/>
    </location>
</feature>
<dbReference type="InterPro" id="IPR039896">
    <property type="entry name" value="Red-like"/>
</dbReference>
<dbReference type="AlphaFoldDB" id="A0AAV4LPC5"/>
<dbReference type="GeneID" id="94193137"/>
<feature type="region of interest" description="Disordered" evidence="3">
    <location>
        <begin position="1"/>
        <end position="25"/>
    </location>
</feature>
<dbReference type="GO" id="GO:0005634">
    <property type="term" value="C:nucleus"/>
    <property type="evidence" value="ECO:0007669"/>
    <property type="project" value="UniProtKB-SubCell"/>
</dbReference>
<organism evidence="5 6">
    <name type="scientific">Babesia caballi</name>
    <dbReference type="NCBI Taxonomy" id="5871"/>
    <lineage>
        <taxon>Eukaryota</taxon>
        <taxon>Sar</taxon>
        <taxon>Alveolata</taxon>
        <taxon>Apicomplexa</taxon>
        <taxon>Aconoidasida</taxon>
        <taxon>Piroplasmida</taxon>
        <taxon>Babesiidae</taxon>
        <taxon>Babesia</taxon>
    </lineage>
</organism>
<evidence type="ECO:0000313" key="6">
    <source>
        <dbReference type="Proteomes" id="UP001497744"/>
    </source>
</evidence>
<gene>
    <name evidence="5" type="ORF">BcabD6B2_10890</name>
</gene>
<dbReference type="RefSeq" id="XP_067713725.1">
    <property type="nucleotide sequence ID" value="XM_067857624.1"/>
</dbReference>